<evidence type="ECO:0000313" key="1">
    <source>
        <dbReference type="EMBL" id="TCJ18801.1"/>
    </source>
</evidence>
<dbReference type="AlphaFoldDB" id="A0A4R1BMS6"/>
<proteinExistence type="predicted"/>
<dbReference type="OrthoDB" id="5515766at2"/>
<dbReference type="Proteomes" id="UP000295334">
    <property type="component" value="Unassembled WGS sequence"/>
</dbReference>
<protein>
    <submittedName>
        <fullName evidence="1">Four helix bundle protein</fullName>
    </submittedName>
</protein>
<dbReference type="InterPro" id="IPR012657">
    <property type="entry name" value="23S_rRNA-intervening_sequence"/>
</dbReference>
<dbReference type="PANTHER" id="PTHR38471:SF2">
    <property type="entry name" value="FOUR HELIX BUNDLE PROTEIN"/>
    <property type="match status" value="1"/>
</dbReference>
<dbReference type="Pfam" id="PF05635">
    <property type="entry name" value="23S_rRNA_IVP"/>
    <property type="match status" value="1"/>
</dbReference>
<dbReference type="PANTHER" id="PTHR38471">
    <property type="entry name" value="FOUR HELIX BUNDLE PROTEIN"/>
    <property type="match status" value="1"/>
</dbReference>
<evidence type="ECO:0000313" key="2">
    <source>
        <dbReference type="Proteomes" id="UP000295334"/>
    </source>
</evidence>
<keyword evidence="2" id="KW-1185">Reference proteome</keyword>
<organism evidence="1 2">
    <name type="scientific">Flaviaesturariibacter flavus</name>
    <dbReference type="NCBI Taxonomy" id="2502780"/>
    <lineage>
        <taxon>Bacteria</taxon>
        <taxon>Pseudomonadati</taxon>
        <taxon>Bacteroidota</taxon>
        <taxon>Chitinophagia</taxon>
        <taxon>Chitinophagales</taxon>
        <taxon>Chitinophagaceae</taxon>
        <taxon>Flaviaestuariibacter</taxon>
    </lineage>
</organism>
<dbReference type="Gene3D" id="1.20.1440.60">
    <property type="entry name" value="23S rRNA-intervening sequence"/>
    <property type="match status" value="1"/>
</dbReference>
<gene>
    <name evidence="1" type="ORF">EPD60_03305</name>
</gene>
<dbReference type="EMBL" id="SJZI01000003">
    <property type="protein sequence ID" value="TCJ18801.1"/>
    <property type="molecule type" value="Genomic_DNA"/>
</dbReference>
<comment type="caution">
    <text evidence="1">The sequence shown here is derived from an EMBL/GenBank/DDBJ whole genome shotgun (WGS) entry which is preliminary data.</text>
</comment>
<dbReference type="CDD" id="cd16377">
    <property type="entry name" value="23S_rRNA_IVP_like"/>
    <property type="match status" value="1"/>
</dbReference>
<dbReference type="NCBIfam" id="TIGR02436">
    <property type="entry name" value="four helix bundle protein"/>
    <property type="match status" value="1"/>
</dbReference>
<accession>A0A4R1BMS6</accession>
<sequence>MPTFKRIEDIEAWQLARSLFREILQICEETGLAKDFKLRDQIKASSGSVMDNIAEGFGRGGNKEFVQFLEVSHASCTETQSQLYRVLDNRFIDQERFDHIYNIAKRTDGAVLGLIRYLQSSDFRGPRF</sequence>
<reference evidence="1 2" key="1">
    <citation type="submission" date="2019-03" db="EMBL/GenBank/DDBJ databases">
        <authorList>
            <person name="Kim M.K.M."/>
        </authorList>
    </citation>
    <scope>NUCLEOTIDE SEQUENCE [LARGE SCALE GENOMIC DNA]</scope>
    <source>
        <strain evidence="1 2">17J68-12</strain>
    </source>
</reference>
<name>A0A4R1BMS6_9BACT</name>
<dbReference type="RefSeq" id="WP_131446822.1">
    <property type="nucleotide sequence ID" value="NZ_SJZI01000003.1"/>
</dbReference>
<dbReference type="InterPro" id="IPR036583">
    <property type="entry name" value="23S_rRNA_IVS_sf"/>
</dbReference>
<dbReference type="SUPFAM" id="SSF158446">
    <property type="entry name" value="IVS-encoded protein-like"/>
    <property type="match status" value="1"/>
</dbReference>